<evidence type="ECO:0000313" key="5">
    <source>
        <dbReference type="Proteomes" id="UP001212170"/>
    </source>
</evidence>
<sequence length="430" mass="47882">MENKTISSKESKHRKMLLVLPIITLPFLTMIFWILGGGKGSASEIATEQKRGFNVTLPNARFKQDAELDKMSYYEKATIDSLKLEEQIKKDPNYSRPVFSEDPGSVSGELETDPRIFPKTRTALNTGSLKGESEQRMYQKLEALQKVIQAPVKKIDNQKDMREFEYSNSSRDALEQIKGVQEMISSINAPSEPDPELRQLGAMLENILDIQHPERVQEKLRQISKSQKGKVFAVSKKTQEEPVYSLVQTNTSGPGIPNSNSFYSLDQDPLDNQAQNTLEAVVHQTQSVVNGSVVKLRLTTDVFINGILIPRNSFVFGIASLKGERLEVKIKTIKFNTSIFPVELSVYDMDGIDGIFIPGAINRNVAKASADRSLQGLGIEGLNDSWTGQAATLGVQAARSLMSKKVKLIKVVLKAGYQVLLYDQKEKNAK</sequence>
<reference evidence="4 5" key="1">
    <citation type="journal article" date="2023" name="Chemosphere">
        <title>Whole genome analysis of Flavobacterium aziz-sancarii sp. nov., isolated from Ardley Island (Antarctica), revealed a rich resistome and bioremediation potential.</title>
        <authorList>
            <person name="Otur C."/>
            <person name="Okay S."/>
            <person name="Kurt-Kizildogan A."/>
        </authorList>
    </citation>
    <scope>NUCLEOTIDE SEQUENCE [LARGE SCALE GENOMIC DNA]</scope>
    <source>
        <strain evidence="4 5">AC</strain>
    </source>
</reference>
<feature type="domain" description="Conjugative transposon TraM C-terminal" evidence="3">
    <location>
        <begin position="279"/>
        <end position="421"/>
    </location>
</feature>
<keyword evidence="5" id="KW-1185">Reference proteome</keyword>
<keyword evidence="2" id="KW-0812">Transmembrane</keyword>
<protein>
    <submittedName>
        <fullName evidence="4">Conjugative transposon protein TraM</fullName>
    </submittedName>
</protein>
<keyword evidence="2" id="KW-0472">Membrane</keyword>
<evidence type="ECO:0000256" key="2">
    <source>
        <dbReference type="SAM" id="Phobius"/>
    </source>
</evidence>
<feature type="transmembrane region" description="Helical" evidence="2">
    <location>
        <begin position="16"/>
        <end position="35"/>
    </location>
</feature>
<proteinExistence type="predicted"/>
<comment type="caution">
    <text evidence="4">The sequence shown here is derived from an EMBL/GenBank/DDBJ whole genome shotgun (WGS) entry which is preliminary data.</text>
</comment>
<organism evidence="4 5">
    <name type="scientific">Flavobacterium azizsancarii</name>
    <dbReference type="NCBI Taxonomy" id="2961580"/>
    <lineage>
        <taxon>Bacteria</taxon>
        <taxon>Pseudomonadati</taxon>
        <taxon>Bacteroidota</taxon>
        <taxon>Flavobacteriia</taxon>
        <taxon>Flavobacteriales</taxon>
        <taxon>Flavobacteriaceae</taxon>
        <taxon>Flavobacterium</taxon>
    </lineage>
</organism>
<dbReference type="NCBIfam" id="TIGR03779">
    <property type="entry name" value="Bac_Flav_CT_M"/>
    <property type="match status" value="1"/>
</dbReference>
<dbReference type="EMBL" id="JAMZNK010000007">
    <property type="protein sequence ID" value="MDA6069224.1"/>
    <property type="molecule type" value="Genomic_DNA"/>
</dbReference>
<feature type="region of interest" description="Disordered" evidence="1">
    <location>
        <begin position="93"/>
        <end position="112"/>
    </location>
</feature>
<dbReference type="Pfam" id="PF12508">
    <property type="entry name" value="Transposon_TraM"/>
    <property type="match status" value="1"/>
</dbReference>
<name>A0ABT4W9K7_9FLAO</name>
<dbReference type="RefSeq" id="WP_271335039.1">
    <property type="nucleotide sequence ID" value="NZ_JAMZNK010000007.1"/>
</dbReference>
<gene>
    <name evidence="4" type="primary">traM</name>
    <name evidence="4" type="ORF">NJT12_06290</name>
</gene>
<evidence type="ECO:0000313" key="4">
    <source>
        <dbReference type="EMBL" id="MDA6069224.1"/>
    </source>
</evidence>
<dbReference type="InterPro" id="IPR022187">
    <property type="entry name" value="Conjug_transposon_TraM"/>
</dbReference>
<accession>A0ABT4W9K7</accession>
<dbReference type="InterPro" id="IPR055407">
    <property type="entry name" value="TraM_C"/>
</dbReference>
<keyword evidence="2" id="KW-1133">Transmembrane helix</keyword>
<dbReference type="Proteomes" id="UP001212170">
    <property type="component" value="Unassembled WGS sequence"/>
</dbReference>
<evidence type="ECO:0000256" key="1">
    <source>
        <dbReference type="SAM" id="MobiDB-lite"/>
    </source>
</evidence>
<evidence type="ECO:0000259" key="3">
    <source>
        <dbReference type="Pfam" id="PF12508"/>
    </source>
</evidence>